<accession>A0A9W9DJ59</accession>
<dbReference type="PANTHER" id="PTHR21974:SF2">
    <property type="entry name" value="RE15880P"/>
    <property type="match status" value="1"/>
</dbReference>
<dbReference type="EMBL" id="JANVFS010000028">
    <property type="protein sequence ID" value="KAJ4471742.1"/>
    <property type="molecule type" value="Genomic_DNA"/>
</dbReference>
<dbReference type="PANTHER" id="PTHR21974">
    <property type="entry name" value="RE15880P"/>
    <property type="match status" value="1"/>
</dbReference>
<evidence type="ECO:0000256" key="3">
    <source>
        <dbReference type="SAM" id="SignalP"/>
    </source>
</evidence>
<name>A0A9W9DJ59_9AGAR</name>
<comment type="caution">
    <text evidence="4">The sequence shown here is derived from an EMBL/GenBank/DDBJ whole genome shotgun (WGS) entry which is preliminary data.</text>
</comment>
<evidence type="ECO:0000256" key="2">
    <source>
        <dbReference type="SAM" id="MobiDB-lite"/>
    </source>
</evidence>
<evidence type="ECO:0000256" key="1">
    <source>
        <dbReference type="SAM" id="Coils"/>
    </source>
</evidence>
<feature type="region of interest" description="Disordered" evidence="2">
    <location>
        <begin position="456"/>
        <end position="497"/>
    </location>
</feature>
<organism evidence="4 5">
    <name type="scientific">Lentinula lateritia</name>
    <dbReference type="NCBI Taxonomy" id="40482"/>
    <lineage>
        <taxon>Eukaryota</taxon>
        <taxon>Fungi</taxon>
        <taxon>Dikarya</taxon>
        <taxon>Basidiomycota</taxon>
        <taxon>Agaricomycotina</taxon>
        <taxon>Agaricomycetes</taxon>
        <taxon>Agaricomycetidae</taxon>
        <taxon>Agaricales</taxon>
        <taxon>Marasmiineae</taxon>
        <taxon>Omphalotaceae</taxon>
        <taxon>Lentinula</taxon>
    </lineage>
</organism>
<keyword evidence="3" id="KW-0732">Signal</keyword>
<feature type="chain" id="PRO_5040943490" evidence="3">
    <location>
        <begin position="30"/>
        <end position="497"/>
    </location>
</feature>
<reference evidence="4" key="2">
    <citation type="journal article" date="2023" name="Proc. Natl. Acad. Sci. U.S.A.">
        <title>A global phylogenomic analysis of the shiitake genus Lentinula.</title>
        <authorList>
            <person name="Sierra-Patev S."/>
            <person name="Min B."/>
            <person name="Naranjo-Ortiz M."/>
            <person name="Looney B."/>
            <person name="Konkel Z."/>
            <person name="Slot J.C."/>
            <person name="Sakamoto Y."/>
            <person name="Steenwyk J.L."/>
            <person name="Rokas A."/>
            <person name="Carro J."/>
            <person name="Camarero S."/>
            <person name="Ferreira P."/>
            <person name="Molpeceres G."/>
            <person name="Ruiz-Duenas F.J."/>
            <person name="Serrano A."/>
            <person name="Henrissat B."/>
            <person name="Drula E."/>
            <person name="Hughes K.W."/>
            <person name="Mata J.L."/>
            <person name="Ishikawa N.K."/>
            <person name="Vargas-Isla R."/>
            <person name="Ushijima S."/>
            <person name="Smith C.A."/>
            <person name="Donoghue J."/>
            <person name="Ahrendt S."/>
            <person name="Andreopoulos W."/>
            <person name="He G."/>
            <person name="LaButti K."/>
            <person name="Lipzen A."/>
            <person name="Ng V."/>
            <person name="Riley R."/>
            <person name="Sandor L."/>
            <person name="Barry K."/>
            <person name="Martinez A.T."/>
            <person name="Xiao Y."/>
            <person name="Gibbons J.G."/>
            <person name="Terashima K."/>
            <person name="Grigoriev I.V."/>
            <person name="Hibbett D."/>
        </authorList>
    </citation>
    <scope>NUCLEOTIDE SEQUENCE</scope>
    <source>
        <strain evidence="4">Sp2 HRB7682 ss15</strain>
    </source>
</reference>
<reference evidence="4" key="1">
    <citation type="submission" date="2022-08" db="EMBL/GenBank/DDBJ databases">
        <authorList>
            <consortium name="DOE Joint Genome Institute"/>
            <person name="Min B."/>
            <person name="Riley R."/>
            <person name="Sierra-Patev S."/>
            <person name="Naranjo-Ortiz M."/>
            <person name="Looney B."/>
            <person name="Konkel Z."/>
            <person name="Slot J.C."/>
            <person name="Sakamoto Y."/>
            <person name="Steenwyk J.L."/>
            <person name="Rokas A."/>
            <person name="Carro J."/>
            <person name="Camarero S."/>
            <person name="Ferreira P."/>
            <person name="Molpeceres G."/>
            <person name="Ruiz-Duenas F.J."/>
            <person name="Serrano A."/>
            <person name="Henrissat B."/>
            <person name="Drula E."/>
            <person name="Hughes K.W."/>
            <person name="Mata J.L."/>
            <person name="Ishikawa N.K."/>
            <person name="Vargas-Isla R."/>
            <person name="Ushijima S."/>
            <person name="Smith C.A."/>
            <person name="Ahrendt S."/>
            <person name="Andreopoulos W."/>
            <person name="He G."/>
            <person name="Labutti K."/>
            <person name="Lipzen A."/>
            <person name="Ng V."/>
            <person name="Sandor L."/>
            <person name="Barry K."/>
            <person name="Martinez A.T."/>
            <person name="Xiao Y."/>
            <person name="Gibbons J.G."/>
            <person name="Terashima K."/>
            <person name="Hibbett D.S."/>
            <person name="Grigoriev I.V."/>
        </authorList>
    </citation>
    <scope>NUCLEOTIDE SEQUENCE</scope>
    <source>
        <strain evidence="4">Sp2 HRB7682 ss15</strain>
    </source>
</reference>
<keyword evidence="1" id="KW-0175">Coiled coil</keyword>
<proteinExistence type="predicted"/>
<feature type="compositionally biased region" description="Low complexity" evidence="2">
    <location>
        <begin position="460"/>
        <end position="497"/>
    </location>
</feature>
<feature type="coiled-coil region" evidence="1">
    <location>
        <begin position="52"/>
        <end position="79"/>
    </location>
</feature>
<feature type="signal peptide" evidence="3">
    <location>
        <begin position="1"/>
        <end position="29"/>
    </location>
</feature>
<dbReference type="Proteomes" id="UP001150238">
    <property type="component" value="Unassembled WGS sequence"/>
</dbReference>
<feature type="compositionally biased region" description="Low complexity" evidence="2">
    <location>
        <begin position="410"/>
        <end position="422"/>
    </location>
</feature>
<evidence type="ECO:0000313" key="5">
    <source>
        <dbReference type="Proteomes" id="UP001150238"/>
    </source>
</evidence>
<protein>
    <submittedName>
        <fullName evidence="4">Uncharacterized protein</fullName>
    </submittedName>
</protein>
<sequence length="497" mass="55459">MISRRFWLTVAGSSLCTFMSSTFLQQAIAEHSSRHTELLNLLLQLESVPESLKEQTRLVDDLQAELEECEANVTRLFENTRSQRRNADPGIISGGLKFSQVFRSRKEKEKDREREERNKRLFAEAMAEETKERDRRASLEQALTKAQASKTDFLNKMQEYDTIKAKIDALYTLIFNGPTPGFPKEDELEQLVQASYSVVERAKAGYNSENEALEILSRSERTFRECQAKLKDAIYWATASMLAGGRTAEAKETASLRLANSLALKAQGFVREAQQFSPHVRTLEYPSIAREMPTRKENDTEFHEVLKAAAAELGNTYSQLLSERRACADRTADAKVAVQNAEQAVLDRKKELHELRKELFLDVVSKLKSGELAEPTDLDFEGLQDAPPSYELQHSVSHPHSYSHSDSHSGSHSRSNSHTISLSSMPPDLIIAKQHTGALRQISTDFAAPAYDSALSSPISHPFSSTQTPSTPSASRPGGARPRTARPLPRLPQANAG</sequence>
<gene>
    <name evidence="4" type="ORF">C8J55DRAFT_520893</name>
</gene>
<dbReference type="AlphaFoldDB" id="A0A9W9DJ59"/>
<evidence type="ECO:0000313" key="4">
    <source>
        <dbReference type="EMBL" id="KAJ4471742.1"/>
    </source>
</evidence>
<feature type="region of interest" description="Disordered" evidence="2">
    <location>
        <begin position="379"/>
        <end position="422"/>
    </location>
</feature>